<keyword evidence="1" id="KW-1133">Transmembrane helix</keyword>
<evidence type="ECO:0000256" key="1">
    <source>
        <dbReference type="SAM" id="Phobius"/>
    </source>
</evidence>
<keyword evidence="1" id="KW-0812">Transmembrane</keyword>
<dbReference type="GO" id="GO:0016020">
    <property type="term" value="C:membrane"/>
    <property type="evidence" value="ECO:0007669"/>
    <property type="project" value="TreeGrafter"/>
</dbReference>
<keyword evidence="3" id="KW-1185">Reference proteome</keyword>
<feature type="transmembrane region" description="Helical" evidence="1">
    <location>
        <begin position="155"/>
        <end position="176"/>
    </location>
</feature>
<name>A0A3G8JQS6_9ACTN</name>
<dbReference type="EMBL" id="CP033972">
    <property type="protein sequence ID" value="AZG47283.1"/>
    <property type="molecule type" value="Genomic_DNA"/>
</dbReference>
<proteinExistence type="predicted"/>
<protein>
    <submittedName>
        <fullName evidence="2">Uncharacterized protein</fullName>
    </submittedName>
</protein>
<accession>A0A3G8JQS6</accession>
<dbReference type="Proteomes" id="UP000271469">
    <property type="component" value="Chromosome"/>
</dbReference>
<evidence type="ECO:0000313" key="3">
    <source>
        <dbReference type="Proteomes" id="UP000271469"/>
    </source>
</evidence>
<dbReference type="PANTHER" id="PTHR32251">
    <property type="entry name" value="3-OXO-5-ALPHA-STEROID 4-DEHYDROGENASE"/>
    <property type="match status" value="1"/>
</dbReference>
<feature type="transmembrane region" description="Helical" evidence="1">
    <location>
        <begin position="7"/>
        <end position="32"/>
    </location>
</feature>
<dbReference type="Gene3D" id="1.20.120.1630">
    <property type="match status" value="1"/>
</dbReference>
<dbReference type="RefSeq" id="WP_124709676.1">
    <property type="nucleotide sequence ID" value="NZ_CP033972.1"/>
</dbReference>
<dbReference type="PROSITE" id="PS50244">
    <property type="entry name" value="S5A_REDUCTASE"/>
    <property type="match status" value="1"/>
</dbReference>
<dbReference type="AlphaFoldDB" id="A0A3G8JQS6"/>
<feature type="transmembrane region" description="Helical" evidence="1">
    <location>
        <begin position="69"/>
        <end position="87"/>
    </location>
</feature>
<dbReference type="KEGG" id="gom:D7316_03891"/>
<dbReference type="PANTHER" id="PTHR32251:SF17">
    <property type="entry name" value="STEROID 5-ALPHA REDUCTASE C-TERMINAL DOMAIN-CONTAINING PROTEIN"/>
    <property type="match status" value="1"/>
</dbReference>
<sequence>MISGQSGWAAFGIIAVASLLFLAILHGVTMAIGHRIGRYNVVDVAWGLGFVGVAWLALILGPGDGLRRWLLAVLITVWGLRLSWHMYVKSAGKGEDPRYEELLSRGAGRDGESDPAGGHDLALVARKIFATQGISQWFVSLPIQVSAVVGPTHGVWFVVLVAGVALWVLGFGFEAVGDAQLRRFKADPANKGAIMDRGLWSWTRHPNYFGDSSMWWGLWLIAASSWPGVLTVLSPVAMTYFLVFATGARLLEQSMSKRPGYPEYQQRTSYFLPRPPRRTGSSVP</sequence>
<evidence type="ECO:0000313" key="2">
    <source>
        <dbReference type="EMBL" id="AZG47283.1"/>
    </source>
</evidence>
<feature type="transmembrane region" description="Helical" evidence="1">
    <location>
        <begin position="44"/>
        <end position="62"/>
    </location>
</feature>
<dbReference type="Pfam" id="PF06966">
    <property type="entry name" value="DUF1295"/>
    <property type="match status" value="1"/>
</dbReference>
<feature type="transmembrane region" description="Helical" evidence="1">
    <location>
        <begin position="208"/>
        <end position="226"/>
    </location>
</feature>
<gene>
    <name evidence="2" type="ORF">D7316_03891</name>
</gene>
<keyword evidence="1" id="KW-0472">Membrane</keyword>
<organism evidence="2 3">
    <name type="scientific">Gordonia insulae</name>
    <dbReference type="NCBI Taxonomy" id="2420509"/>
    <lineage>
        <taxon>Bacteria</taxon>
        <taxon>Bacillati</taxon>
        <taxon>Actinomycetota</taxon>
        <taxon>Actinomycetes</taxon>
        <taxon>Mycobacteriales</taxon>
        <taxon>Gordoniaceae</taxon>
        <taxon>Gordonia</taxon>
    </lineage>
</organism>
<dbReference type="OrthoDB" id="9779233at2"/>
<reference evidence="2 3" key="1">
    <citation type="submission" date="2018-11" db="EMBL/GenBank/DDBJ databases">
        <title>Gordonia insulae sp. nov., isolated from an island soil.</title>
        <authorList>
            <person name="Kim Y.S."/>
            <person name="Kim S.B."/>
        </authorList>
    </citation>
    <scope>NUCLEOTIDE SEQUENCE [LARGE SCALE GENOMIC DNA]</scope>
    <source>
        <strain evidence="2 3">MMS17-SY073</strain>
    </source>
</reference>
<dbReference type="InterPro" id="IPR010721">
    <property type="entry name" value="UstE-like"/>
</dbReference>